<protein>
    <submittedName>
        <fullName evidence="2">Uncharacterized protein</fullName>
    </submittedName>
</protein>
<organism evidence="2 3">
    <name type="scientific">Hymenobacter polaris</name>
    <dbReference type="NCBI Taxonomy" id="2682546"/>
    <lineage>
        <taxon>Bacteria</taxon>
        <taxon>Pseudomonadati</taxon>
        <taxon>Bacteroidota</taxon>
        <taxon>Cytophagia</taxon>
        <taxon>Cytophagales</taxon>
        <taxon>Hymenobacteraceae</taxon>
        <taxon>Hymenobacter</taxon>
    </lineage>
</organism>
<keyword evidence="1" id="KW-0812">Transmembrane</keyword>
<sequence length="263" mass="26423">MSGLLGDAVVNQLTPPSPDQIQAWGSMVIQFLVAVVTIWATIRKALQKPEAVVKVPVSPPATVTVASCPPEPDAGAGAGAAPLLLLLVLLGWGCASHQRGATGPGPVEAAPELPLARVDSVVVQEPIAGSRVSGRATGRFVVASSARGERIVVGKKATVSVYYGAATVSSSAVAKKGQAATAPGAVLTSVQHPQAAVGLGAGATVQDYRKQGQRGGAAASGAGATATATTAKGSSWWWLLVLAVGGVGYAAWRVCRRKGFFSA</sequence>
<dbReference type="AlphaFoldDB" id="A0A7Y0AF39"/>
<feature type="transmembrane region" description="Helical" evidence="1">
    <location>
        <begin position="21"/>
        <end position="42"/>
    </location>
</feature>
<dbReference type="RefSeq" id="WP_169531543.1">
    <property type="nucleotide sequence ID" value="NZ_JABBGH010000002.1"/>
</dbReference>
<name>A0A7Y0AF39_9BACT</name>
<feature type="transmembrane region" description="Helical" evidence="1">
    <location>
        <begin position="236"/>
        <end position="255"/>
    </location>
</feature>
<dbReference type="Proteomes" id="UP000559626">
    <property type="component" value="Unassembled WGS sequence"/>
</dbReference>
<comment type="caution">
    <text evidence="2">The sequence shown here is derived from an EMBL/GenBank/DDBJ whole genome shotgun (WGS) entry which is preliminary data.</text>
</comment>
<keyword evidence="1" id="KW-1133">Transmembrane helix</keyword>
<gene>
    <name evidence="2" type="ORF">HHL22_11930</name>
</gene>
<accession>A0A7Y0AF39</accession>
<keyword evidence="3" id="KW-1185">Reference proteome</keyword>
<evidence type="ECO:0000256" key="1">
    <source>
        <dbReference type="SAM" id="Phobius"/>
    </source>
</evidence>
<evidence type="ECO:0000313" key="2">
    <source>
        <dbReference type="EMBL" id="NML65915.1"/>
    </source>
</evidence>
<reference evidence="2 3" key="1">
    <citation type="submission" date="2020-04" db="EMBL/GenBank/DDBJ databases">
        <title>Hymenobacter polaris sp. nov., isolated from Arctic soil.</title>
        <authorList>
            <person name="Dahal R.H."/>
        </authorList>
    </citation>
    <scope>NUCLEOTIDE SEQUENCE [LARGE SCALE GENOMIC DNA]</scope>
    <source>
        <strain evidence="2 3">RP-2-7</strain>
    </source>
</reference>
<proteinExistence type="predicted"/>
<keyword evidence="1" id="KW-0472">Membrane</keyword>
<evidence type="ECO:0000313" key="3">
    <source>
        <dbReference type="Proteomes" id="UP000559626"/>
    </source>
</evidence>
<dbReference type="EMBL" id="JABBGH010000002">
    <property type="protein sequence ID" value="NML65915.1"/>
    <property type="molecule type" value="Genomic_DNA"/>
</dbReference>